<keyword evidence="1" id="KW-0812">Transmembrane</keyword>
<feature type="transmembrane region" description="Helical" evidence="1">
    <location>
        <begin position="32"/>
        <end position="50"/>
    </location>
</feature>
<feature type="transmembrane region" description="Helical" evidence="1">
    <location>
        <begin position="86"/>
        <end position="108"/>
    </location>
</feature>
<evidence type="ECO:0008006" key="4">
    <source>
        <dbReference type="Google" id="ProtNLM"/>
    </source>
</evidence>
<dbReference type="AlphaFoldDB" id="A0A495XL10"/>
<gene>
    <name evidence="2" type="ORF">DFJ66_6901</name>
</gene>
<dbReference type="RefSeq" id="WP_147459425.1">
    <property type="nucleotide sequence ID" value="NZ_JBIUBA010000016.1"/>
</dbReference>
<dbReference type="Proteomes" id="UP000272729">
    <property type="component" value="Unassembled WGS sequence"/>
</dbReference>
<sequence length="117" mass="12145">MANLSWPQRAALAFGTVLLAWGVVDLVAAGRVALGVLHVITGAVVFASAFRVRAERMVGTLMGLVFLVVFVFGAGEPGGALDAGLIGNGAHLLLGFASVAIAESCVWCEQRARQRLP</sequence>
<dbReference type="EMBL" id="RBXR01000001">
    <property type="protein sequence ID" value="RKT73564.1"/>
    <property type="molecule type" value="Genomic_DNA"/>
</dbReference>
<keyword evidence="1" id="KW-0472">Membrane</keyword>
<accession>A0A495XL10</accession>
<organism evidence="2 3">
    <name type="scientific">Saccharothrix variisporea</name>
    <dbReference type="NCBI Taxonomy" id="543527"/>
    <lineage>
        <taxon>Bacteria</taxon>
        <taxon>Bacillati</taxon>
        <taxon>Actinomycetota</taxon>
        <taxon>Actinomycetes</taxon>
        <taxon>Pseudonocardiales</taxon>
        <taxon>Pseudonocardiaceae</taxon>
        <taxon>Saccharothrix</taxon>
    </lineage>
</organism>
<dbReference type="OrthoDB" id="3695090at2"/>
<feature type="transmembrane region" description="Helical" evidence="1">
    <location>
        <begin position="57"/>
        <end position="74"/>
    </location>
</feature>
<comment type="caution">
    <text evidence="2">The sequence shown here is derived from an EMBL/GenBank/DDBJ whole genome shotgun (WGS) entry which is preliminary data.</text>
</comment>
<reference evidence="2 3" key="1">
    <citation type="submission" date="2018-10" db="EMBL/GenBank/DDBJ databases">
        <title>Sequencing the genomes of 1000 actinobacteria strains.</title>
        <authorList>
            <person name="Klenk H.-P."/>
        </authorList>
    </citation>
    <scope>NUCLEOTIDE SEQUENCE [LARGE SCALE GENOMIC DNA]</scope>
    <source>
        <strain evidence="2 3">DSM 43911</strain>
    </source>
</reference>
<evidence type="ECO:0000313" key="2">
    <source>
        <dbReference type="EMBL" id="RKT73564.1"/>
    </source>
</evidence>
<keyword evidence="1" id="KW-1133">Transmembrane helix</keyword>
<keyword evidence="3" id="KW-1185">Reference proteome</keyword>
<evidence type="ECO:0000313" key="3">
    <source>
        <dbReference type="Proteomes" id="UP000272729"/>
    </source>
</evidence>
<proteinExistence type="predicted"/>
<protein>
    <recommendedName>
        <fullName evidence="4">DUF4383 domain-containing protein</fullName>
    </recommendedName>
</protein>
<name>A0A495XL10_9PSEU</name>
<evidence type="ECO:0000256" key="1">
    <source>
        <dbReference type="SAM" id="Phobius"/>
    </source>
</evidence>